<dbReference type="STRING" id="5454.A0A162YFV1"/>
<evidence type="ECO:0000256" key="1">
    <source>
        <dbReference type="ARBA" id="ARBA00008383"/>
    </source>
</evidence>
<evidence type="ECO:0000313" key="2">
    <source>
        <dbReference type="EMBL" id="KZM20016.1"/>
    </source>
</evidence>
<dbReference type="InterPro" id="IPR052985">
    <property type="entry name" value="CoA-trans_III_biosynth/detox"/>
</dbReference>
<protein>
    <submittedName>
        <fullName evidence="2">Catalytic</fullName>
    </submittedName>
</protein>
<sequence length="578" mass="64118">MAPYLGSDTDAKGHTTEHSHVYTLVNGTKTALEQLLVKAKDNLPRESLAHIAKAHFSTANTGSPYFPSPLKQTEAITALKAVEAGVASAIADLQDGPKPRNIDVDLERATAFLFSTYLATVGGMDKANPKVKKLLKDTDLLQAQSIQYRRLSANLYETKNPGEYFHLHGSLEATKALNMIGLEGHRPDLTDYHECIKIIEDHVKQFTVDQLEEMNSQIKQAGVTCLKWEDFQSTQHGQDLLQQPPWKVDTLETETPPTPFPFKPSAAPKPQILAGIRVLELCRIIAGPAMGRGLAEYGAEVIKVTAPHLSDVPFFQVDANVGKHTADLNLKQPNDRETFEKLLESADVVLDGYRPGSLNRLGYGPKQLQEIAKQRGRGFVYVAENCFGHVGPWSSRPGWQQIADCVTGVAWAQGHAMGLQEPVVPPFPMSDYGTGCMGTIAALVGLYRRAKSGGSYIGTTSLVQYDIYLLQLGLYDDKMMAKLRQEHDADFFGLRHHDSVDEVGKRALKTMRRTHPELFEPRHMQACFSTAFDAEVKTIKPVVGIEGYWNGFLRSSRPNGYDKPTWDDWEVDEDMLKA</sequence>
<comment type="similarity">
    <text evidence="1">Belongs to the CoA-transferase III family.</text>
</comment>
<gene>
    <name evidence="2" type="ORF">ST47_g8841</name>
</gene>
<dbReference type="Proteomes" id="UP000076837">
    <property type="component" value="Unassembled WGS sequence"/>
</dbReference>
<reference evidence="2 3" key="1">
    <citation type="journal article" date="2016" name="Sci. Rep.">
        <title>Draft genome sequencing and secretome analysis of fungal phytopathogen Ascochyta rabiei provides insight into the necrotrophic effector repertoire.</title>
        <authorList>
            <person name="Verma S."/>
            <person name="Gazara R.K."/>
            <person name="Nizam S."/>
            <person name="Parween S."/>
            <person name="Chattopadhyay D."/>
            <person name="Verma P.K."/>
        </authorList>
    </citation>
    <scope>NUCLEOTIDE SEQUENCE [LARGE SCALE GENOMIC DNA]</scope>
    <source>
        <strain evidence="2 3">ArDII</strain>
    </source>
</reference>
<keyword evidence="3" id="KW-1185">Reference proteome</keyword>
<proteinExistence type="inferred from homology"/>
<organism evidence="2 3">
    <name type="scientific">Didymella rabiei</name>
    <name type="common">Chickpea ascochyta blight fungus</name>
    <name type="synonym">Mycosphaerella rabiei</name>
    <dbReference type="NCBI Taxonomy" id="5454"/>
    <lineage>
        <taxon>Eukaryota</taxon>
        <taxon>Fungi</taxon>
        <taxon>Dikarya</taxon>
        <taxon>Ascomycota</taxon>
        <taxon>Pezizomycotina</taxon>
        <taxon>Dothideomycetes</taxon>
        <taxon>Pleosporomycetidae</taxon>
        <taxon>Pleosporales</taxon>
        <taxon>Pleosporineae</taxon>
        <taxon>Didymellaceae</taxon>
        <taxon>Ascochyta</taxon>
    </lineage>
</organism>
<dbReference type="AlphaFoldDB" id="A0A162YFV1"/>
<dbReference type="Gene3D" id="3.40.50.10540">
    <property type="entry name" value="Crotonobetainyl-coa:carnitine coa-transferase, domain 1"/>
    <property type="match status" value="1"/>
</dbReference>
<evidence type="ECO:0000313" key="3">
    <source>
        <dbReference type="Proteomes" id="UP000076837"/>
    </source>
</evidence>
<dbReference type="EMBL" id="JYNV01000288">
    <property type="protein sequence ID" value="KZM20016.1"/>
    <property type="molecule type" value="Genomic_DNA"/>
</dbReference>
<comment type="caution">
    <text evidence="2">The sequence shown here is derived from an EMBL/GenBank/DDBJ whole genome shotgun (WGS) entry which is preliminary data.</text>
</comment>
<dbReference type="InterPro" id="IPR003673">
    <property type="entry name" value="CoA-Trfase_fam_III"/>
</dbReference>
<dbReference type="PANTHER" id="PTHR48229:SF1">
    <property type="entry name" value="ALPHA METHYLACYL-COA RACEMASE-RELATED"/>
    <property type="match status" value="1"/>
</dbReference>
<dbReference type="OrthoDB" id="2308815at2759"/>
<dbReference type="InterPro" id="IPR023606">
    <property type="entry name" value="CoA-Trfase_III_dom_1_sf"/>
</dbReference>
<dbReference type="Pfam" id="PF02515">
    <property type="entry name" value="CoA_transf_3"/>
    <property type="match status" value="1"/>
</dbReference>
<dbReference type="GO" id="GO:0003824">
    <property type="term" value="F:catalytic activity"/>
    <property type="evidence" value="ECO:0007669"/>
    <property type="project" value="InterPro"/>
</dbReference>
<name>A0A162YFV1_DIDRA</name>
<dbReference type="PANTHER" id="PTHR48229">
    <property type="entry name" value="CAIB/BAIF FAMILY ENZYME (AFU_ORTHOLOGUE AFUA_1G05360)-RELATED"/>
    <property type="match status" value="1"/>
</dbReference>
<dbReference type="SUPFAM" id="SSF89796">
    <property type="entry name" value="CoA-transferase family III (CaiB/BaiF)"/>
    <property type="match status" value="2"/>
</dbReference>
<accession>A0A162YFV1</accession>